<dbReference type="InterPro" id="IPR012340">
    <property type="entry name" value="NA-bd_OB-fold"/>
</dbReference>
<protein>
    <submittedName>
        <fullName evidence="2">Cold shock domain-containing protein</fullName>
    </submittedName>
</protein>
<dbReference type="EMBL" id="JBHTIL010000001">
    <property type="protein sequence ID" value="MFD0925925.1"/>
    <property type="molecule type" value="Genomic_DNA"/>
</dbReference>
<gene>
    <name evidence="2" type="ORF">ACFQ04_09270</name>
</gene>
<dbReference type="Proteomes" id="UP001597068">
    <property type="component" value="Unassembled WGS sequence"/>
</dbReference>
<dbReference type="RefSeq" id="WP_253646161.1">
    <property type="nucleotide sequence ID" value="NZ_BAAAMO010000002.1"/>
</dbReference>
<dbReference type="InterPro" id="IPR002059">
    <property type="entry name" value="CSP_DNA-bd"/>
</dbReference>
<sequence>MRSTGIVRSWDFDAGQGIIDSDDIPGGCVASAWAIRREAVTVDTSDGLETHGLDTGEVVDFFWRTGDDAYGPEITDVWPSRCAAPDSPSTGAYRTSLWMSATREDGVTIMREVDPYNLPPVPPRPPLPRTTGVVRGWHPEEGWGVVDSDATPGGAWVHFSEVHGTGYRVLTPGARVEFAWEAASQDGFAFRASDVDVIASPEA</sequence>
<dbReference type="PROSITE" id="PS51857">
    <property type="entry name" value="CSD_2"/>
    <property type="match status" value="1"/>
</dbReference>
<dbReference type="SUPFAM" id="SSF50249">
    <property type="entry name" value="Nucleic acid-binding proteins"/>
    <property type="match status" value="1"/>
</dbReference>
<proteinExistence type="predicted"/>
<evidence type="ECO:0000313" key="2">
    <source>
        <dbReference type="EMBL" id="MFD0925925.1"/>
    </source>
</evidence>
<keyword evidence="3" id="KW-1185">Reference proteome</keyword>
<evidence type="ECO:0000259" key="1">
    <source>
        <dbReference type="PROSITE" id="PS51857"/>
    </source>
</evidence>
<feature type="domain" description="CSD" evidence="1">
    <location>
        <begin position="129"/>
        <end position="197"/>
    </location>
</feature>
<organism evidence="2 3">
    <name type="scientific">Williamsia deligens</name>
    <dbReference type="NCBI Taxonomy" id="321325"/>
    <lineage>
        <taxon>Bacteria</taxon>
        <taxon>Bacillati</taxon>
        <taxon>Actinomycetota</taxon>
        <taxon>Actinomycetes</taxon>
        <taxon>Mycobacteriales</taxon>
        <taxon>Nocardiaceae</taxon>
        <taxon>Williamsia</taxon>
    </lineage>
</organism>
<comment type="caution">
    <text evidence="2">The sequence shown here is derived from an EMBL/GenBank/DDBJ whole genome shotgun (WGS) entry which is preliminary data.</text>
</comment>
<reference evidence="3" key="1">
    <citation type="journal article" date="2019" name="Int. J. Syst. Evol. Microbiol.">
        <title>The Global Catalogue of Microorganisms (GCM) 10K type strain sequencing project: providing services to taxonomists for standard genome sequencing and annotation.</title>
        <authorList>
            <consortium name="The Broad Institute Genomics Platform"/>
            <consortium name="The Broad Institute Genome Sequencing Center for Infectious Disease"/>
            <person name="Wu L."/>
            <person name="Ma J."/>
        </authorList>
    </citation>
    <scope>NUCLEOTIDE SEQUENCE [LARGE SCALE GENOMIC DNA]</scope>
    <source>
        <strain evidence="3">CCUG 50873</strain>
    </source>
</reference>
<dbReference type="Gene3D" id="2.40.50.140">
    <property type="entry name" value="Nucleic acid-binding proteins"/>
    <property type="match status" value="1"/>
</dbReference>
<accession>A0ABW3GAI9</accession>
<evidence type="ECO:0000313" key="3">
    <source>
        <dbReference type="Proteomes" id="UP001597068"/>
    </source>
</evidence>
<name>A0ABW3GAI9_9NOCA</name>